<evidence type="ECO:0000313" key="3">
    <source>
        <dbReference type="EMBL" id="CEP17960.1"/>
    </source>
</evidence>
<dbReference type="STRING" id="35722.A0A0B7NR47"/>
<dbReference type="EMBL" id="LN733737">
    <property type="protein sequence ID" value="CEP17960.1"/>
    <property type="molecule type" value="Genomic_DNA"/>
</dbReference>
<dbReference type="Proteomes" id="UP000054107">
    <property type="component" value="Unassembled WGS sequence"/>
</dbReference>
<dbReference type="OrthoDB" id="5398391at2759"/>
<evidence type="ECO:0000313" key="4">
    <source>
        <dbReference type="Proteomes" id="UP000054107"/>
    </source>
</evidence>
<evidence type="ECO:0000259" key="2">
    <source>
        <dbReference type="Pfam" id="PF09349"/>
    </source>
</evidence>
<feature type="domain" description="Oxo-4-hydroxy-4-carboxy-5-ureidoimidazoline decarboxylase" evidence="2">
    <location>
        <begin position="12"/>
        <end position="171"/>
    </location>
</feature>
<dbReference type="PANTHER" id="PTHR37987:SF1">
    <property type="entry name" value="OXO-4-HYDROXY-4-CARBOXY-5-UREIDOIMIDAZOLINE DECARBOXYLASE DOMAIN-CONTAINING PROTEIN"/>
    <property type="match status" value="1"/>
</dbReference>
<dbReference type="PANTHER" id="PTHR37987">
    <property type="entry name" value="CHROMOSOME 9, WHOLE GENOME SHOTGUN SEQUENCE"/>
    <property type="match status" value="1"/>
</dbReference>
<reference evidence="3 4" key="1">
    <citation type="submission" date="2014-09" db="EMBL/GenBank/DDBJ databases">
        <authorList>
            <person name="Ellenberger Sabrina"/>
        </authorList>
    </citation>
    <scope>NUCLEOTIDE SEQUENCE [LARGE SCALE GENOMIC DNA]</scope>
    <source>
        <strain evidence="3 4">CBS 412.66</strain>
    </source>
</reference>
<keyword evidence="1" id="KW-0659">Purine metabolism</keyword>
<organism evidence="3 4">
    <name type="scientific">Parasitella parasitica</name>
    <dbReference type="NCBI Taxonomy" id="35722"/>
    <lineage>
        <taxon>Eukaryota</taxon>
        <taxon>Fungi</taxon>
        <taxon>Fungi incertae sedis</taxon>
        <taxon>Mucoromycota</taxon>
        <taxon>Mucoromycotina</taxon>
        <taxon>Mucoromycetes</taxon>
        <taxon>Mucorales</taxon>
        <taxon>Mucorineae</taxon>
        <taxon>Mucoraceae</taxon>
        <taxon>Parasitella</taxon>
    </lineage>
</organism>
<accession>A0A0B7NR47</accession>
<keyword evidence="4" id="KW-1185">Reference proteome</keyword>
<gene>
    <name evidence="3" type="primary">PARPA_12260.1 scaffold 44939</name>
</gene>
<dbReference type="GO" id="GO:0006144">
    <property type="term" value="P:purine nucleobase metabolic process"/>
    <property type="evidence" value="ECO:0007669"/>
    <property type="project" value="UniProtKB-KW"/>
</dbReference>
<sequence length="178" mass="19961">MASIPSIEQLNKETPEKFVQAVNTLFETAPPLAKRLLDARPFSSYIQLIDYAEKVCLGDDLTQQEKLEVMNAHPRIGASKAGLSANSLKEQGYTSHSGQVSAQDEAVNAELAKLNQQYEDQYGFKFVVFVNGRPRNQIIPIIKERMAANDREKELYVGITDMMLIAKDRLKKATESKI</sequence>
<proteinExistence type="predicted"/>
<evidence type="ECO:0000256" key="1">
    <source>
        <dbReference type="ARBA" id="ARBA00022631"/>
    </source>
</evidence>
<name>A0A0B7NR47_9FUNG</name>
<protein>
    <recommendedName>
        <fullName evidence="2">Oxo-4-hydroxy-4-carboxy-5-ureidoimidazoline decarboxylase domain-containing protein</fullName>
    </recommendedName>
</protein>
<dbReference type="Pfam" id="PF09349">
    <property type="entry name" value="OHCU_decarbox"/>
    <property type="match status" value="1"/>
</dbReference>
<dbReference type="InterPro" id="IPR018020">
    <property type="entry name" value="OHCU_decarboxylase"/>
</dbReference>
<dbReference type="AlphaFoldDB" id="A0A0B7NR47"/>
<dbReference type="InterPro" id="IPR036778">
    <property type="entry name" value="OHCU_decarboxylase_sf"/>
</dbReference>
<dbReference type="Gene3D" id="1.10.3330.10">
    <property type="entry name" value="Oxo-4-hydroxy-4-carboxy-5-ureidoimidazoline decarboxylase"/>
    <property type="match status" value="1"/>
</dbReference>
<dbReference type="SUPFAM" id="SSF158694">
    <property type="entry name" value="UraD-Like"/>
    <property type="match status" value="1"/>
</dbReference>